<evidence type="ECO:0000313" key="4">
    <source>
        <dbReference type="Proteomes" id="UP001457282"/>
    </source>
</evidence>
<dbReference type="InterPro" id="IPR000916">
    <property type="entry name" value="Bet_v_I/MLP"/>
</dbReference>
<dbReference type="Gene3D" id="3.30.530.20">
    <property type="match status" value="1"/>
</dbReference>
<comment type="similarity">
    <text evidence="1">Belongs to the MLP family.</text>
</comment>
<accession>A0AAW1XS63</accession>
<protein>
    <recommendedName>
        <fullName evidence="2">Bet v I/Major latex protein domain-containing protein</fullName>
    </recommendedName>
</protein>
<gene>
    <name evidence="3" type="ORF">M0R45_016524</name>
</gene>
<dbReference type="GO" id="GO:0006952">
    <property type="term" value="P:defense response"/>
    <property type="evidence" value="ECO:0007669"/>
    <property type="project" value="InterPro"/>
</dbReference>
<evidence type="ECO:0000313" key="3">
    <source>
        <dbReference type="EMBL" id="KAK9939841.1"/>
    </source>
</evidence>
<name>A0AAW1XS63_RUBAR</name>
<feature type="domain" description="Bet v I/Major latex protein" evidence="2">
    <location>
        <begin position="30"/>
        <end position="168"/>
    </location>
</feature>
<dbReference type="InterPro" id="IPR023393">
    <property type="entry name" value="START-like_dom_sf"/>
</dbReference>
<evidence type="ECO:0000256" key="1">
    <source>
        <dbReference type="ARBA" id="ARBA00038242"/>
    </source>
</evidence>
<comment type="caution">
    <text evidence="3">The sequence shown here is derived from an EMBL/GenBank/DDBJ whole genome shotgun (WGS) entry which is preliminary data.</text>
</comment>
<proteinExistence type="inferred from homology"/>
<dbReference type="SUPFAM" id="SSF55961">
    <property type="entry name" value="Bet v1-like"/>
    <property type="match status" value="1"/>
</dbReference>
<dbReference type="Proteomes" id="UP001457282">
    <property type="component" value="Unassembled WGS sequence"/>
</dbReference>
<dbReference type="InterPro" id="IPR052006">
    <property type="entry name" value="MLP-like"/>
</dbReference>
<dbReference type="AlphaFoldDB" id="A0AAW1XS63"/>
<dbReference type="SMART" id="SM01037">
    <property type="entry name" value="Bet_v_1"/>
    <property type="match status" value="1"/>
</dbReference>
<dbReference type="PANTHER" id="PTHR31338">
    <property type="entry name" value="POLYKETIDE CYCLASE/DEHYDRASE AND LIPID TRANSPORT SUPERFAMILY PROTEIN"/>
    <property type="match status" value="1"/>
</dbReference>
<evidence type="ECO:0000259" key="2">
    <source>
        <dbReference type="SMART" id="SM01037"/>
    </source>
</evidence>
<sequence>MGEYVILLYNVCEMPHMGIKLNRIKGLNHSGFGKLENQTKINLSADKYYGFFKNNMTSLVQIFPQNFKTLQVVGGGEIQAGCEINWKYDIGSGIETTKHKIQAIDDENRSITFGFLEGDFLKVYQSFKSKMQVIKAGNGGCIVKWTFEFEKADRRQGVDGSDSGAREEHGGGAVWTGHRGVGFLAVSNGDFGLISGTGLCCCDGWIEVGEYGGDEVTCGIAEGVLMKKRNGGSEVKEP</sequence>
<keyword evidence="4" id="KW-1185">Reference proteome</keyword>
<dbReference type="EMBL" id="JBEDUW010000003">
    <property type="protein sequence ID" value="KAK9939841.1"/>
    <property type="molecule type" value="Genomic_DNA"/>
</dbReference>
<reference evidence="3 4" key="1">
    <citation type="journal article" date="2023" name="G3 (Bethesda)">
        <title>A chromosome-length genome assembly and annotation of blackberry (Rubus argutus, cv. 'Hillquist').</title>
        <authorList>
            <person name="Bruna T."/>
            <person name="Aryal R."/>
            <person name="Dudchenko O."/>
            <person name="Sargent D.J."/>
            <person name="Mead D."/>
            <person name="Buti M."/>
            <person name="Cavallini A."/>
            <person name="Hytonen T."/>
            <person name="Andres J."/>
            <person name="Pham M."/>
            <person name="Weisz D."/>
            <person name="Mascagni F."/>
            <person name="Usai G."/>
            <person name="Natali L."/>
            <person name="Bassil N."/>
            <person name="Fernandez G.E."/>
            <person name="Lomsadze A."/>
            <person name="Armour M."/>
            <person name="Olukolu B."/>
            <person name="Poorten T."/>
            <person name="Britton C."/>
            <person name="Davik J."/>
            <person name="Ashrafi H."/>
            <person name="Aiden E.L."/>
            <person name="Borodovsky M."/>
            <person name="Worthington M."/>
        </authorList>
    </citation>
    <scope>NUCLEOTIDE SEQUENCE [LARGE SCALE GENOMIC DNA]</scope>
    <source>
        <strain evidence="3">PI 553951</strain>
    </source>
</reference>
<dbReference type="PANTHER" id="PTHR31338:SF16">
    <property type="entry name" value="POLYKETIDE CYCLASE_DEHYDRASE AND LIPID TRANSPORT SUPERFAMILY PROTEIN"/>
    <property type="match status" value="1"/>
</dbReference>
<dbReference type="Pfam" id="PF00407">
    <property type="entry name" value="Bet_v_1"/>
    <property type="match status" value="1"/>
</dbReference>
<dbReference type="CDD" id="cd07816">
    <property type="entry name" value="Bet_v1-like"/>
    <property type="match status" value="1"/>
</dbReference>
<organism evidence="3 4">
    <name type="scientific">Rubus argutus</name>
    <name type="common">Southern blackberry</name>
    <dbReference type="NCBI Taxonomy" id="59490"/>
    <lineage>
        <taxon>Eukaryota</taxon>
        <taxon>Viridiplantae</taxon>
        <taxon>Streptophyta</taxon>
        <taxon>Embryophyta</taxon>
        <taxon>Tracheophyta</taxon>
        <taxon>Spermatophyta</taxon>
        <taxon>Magnoliopsida</taxon>
        <taxon>eudicotyledons</taxon>
        <taxon>Gunneridae</taxon>
        <taxon>Pentapetalae</taxon>
        <taxon>rosids</taxon>
        <taxon>fabids</taxon>
        <taxon>Rosales</taxon>
        <taxon>Rosaceae</taxon>
        <taxon>Rosoideae</taxon>
        <taxon>Rosoideae incertae sedis</taxon>
        <taxon>Rubus</taxon>
    </lineage>
</organism>